<name>A0A4U5M7H0_STECR</name>
<feature type="chain" id="PRO_5020336828" evidence="1">
    <location>
        <begin position="24"/>
        <end position="450"/>
    </location>
</feature>
<evidence type="ECO:0000313" key="3">
    <source>
        <dbReference type="Proteomes" id="UP000298663"/>
    </source>
</evidence>
<dbReference type="EMBL" id="AZBU02000009">
    <property type="protein sequence ID" value="TKR64859.1"/>
    <property type="molecule type" value="Genomic_DNA"/>
</dbReference>
<evidence type="ECO:0000256" key="1">
    <source>
        <dbReference type="SAM" id="SignalP"/>
    </source>
</evidence>
<reference evidence="2 3" key="1">
    <citation type="journal article" date="2015" name="Genome Biol.">
        <title>Comparative genomics of Steinernema reveals deeply conserved gene regulatory networks.</title>
        <authorList>
            <person name="Dillman A.R."/>
            <person name="Macchietto M."/>
            <person name="Porter C.F."/>
            <person name="Rogers A."/>
            <person name="Williams B."/>
            <person name="Antoshechkin I."/>
            <person name="Lee M.M."/>
            <person name="Goodwin Z."/>
            <person name="Lu X."/>
            <person name="Lewis E.E."/>
            <person name="Goodrich-Blair H."/>
            <person name="Stock S.P."/>
            <person name="Adams B.J."/>
            <person name="Sternberg P.W."/>
            <person name="Mortazavi A."/>
        </authorList>
    </citation>
    <scope>NUCLEOTIDE SEQUENCE [LARGE SCALE GENOMIC DNA]</scope>
    <source>
        <strain evidence="2 3">ALL</strain>
    </source>
</reference>
<dbReference type="Proteomes" id="UP000298663">
    <property type="component" value="Unassembled WGS sequence"/>
</dbReference>
<keyword evidence="1" id="KW-0732">Signal</keyword>
<dbReference type="AlphaFoldDB" id="A0A4U5M7H0"/>
<gene>
    <name evidence="2" type="ORF">L596_025336</name>
</gene>
<proteinExistence type="predicted"/>
<keyword evidence="3" id="KW-1185">Reference proteome</keyword>
<sequence>MLLSRTTVLFAAVLLNFGRLLNASLQREEQRTLLPAGLQSKQQAQANGPMSPEAKEKLQTVLKFLYRAATIGVDSGLPWIQQFSAPLKDVLMLGIEEEDEFKTLANQVAGNISEVMKRMQDIEKSLICDVEKQTYITIRGYARTALKGVQMYLTNAGDWRATALMSKMCGCKEPMFLYITKLEGTVEANVNFLTECSKANYFNYPYFVHLAQEISETAGELASFVDLCATEGIHENQWGSTILKSTIEQIDNRISNLRADYLDNVVEGLKKRVEQIIDMGVPEHVPLGLDQRLAGIANEFQNVVNTEFDIPEQTFKGVFWIESEVHDPSVWEVNVNDTRRKLNSYKYEYKGISFILHRANTHDYDNSCHEMSNNYVRIKSHLRQTPTERIMKNTIRFIDQYYRFPVFVLNGFEDKYSGSYFTTMALISDISSDVTNYGAKTYTTYAVVGC</sequence>
<comment type="caution">
    <text evidence="2">The sequence shown here is derived from an EMBL/GenBank/DDBJ whole genome shotgun (WGS) entry which is preliminary data.</text>
</comment>
<reference evidence="2 3" key="2">
    <citation type="journal article" date="2019" name="G3 (Bethesda)">
        <title>Hybrid Assembly of the Genome of the Entomopathogenic Nematode Steinernema carpocapsae Identifies the X-Chromosome.</title>
        <authorList>
            <person name="Serra L."/>
            <person name="Macchietto M."/>
            <person name="Macias-Munoz A."/>
            <person name="McGill C.J."/>
            <person name="Rodriguez I.M."/>
            <person name="Rodriguez B."/>
            <person name="Murad R."/>
            <person name="Mortazavi A."/>
        </authorList>
    </citation>
    <scope>NUCLEOTIDE SEQUENCE [LARGE SCALE GENOMIC DNA]</scope>
    <source>
        <strain evidence="2 3">ALL</strain>
    </source>
</reference>
<feature type="signal peptide" evidence="1">
    <location>
        <begin position="1"/>
        <end position="23"/>
    </location>
</feature>
<accession>A0A4U5M7H0</accession>
<protein>
    <submittedName>
        <fullName evidence="2">Uncharacterized protein</fullName>
    </submittedName>
</protein>
<evidence type="ECO:0000313" key="2">
    <source>
        <dbReference type="EMBL" id="TKR64859.1"/>
    </source>
</evidence>
<organism evidence="2 3">
    <name type="scientific">Steinernema carpocapsae</name>
    <name type="common">Entomopathogenic nematode</name>
    <dbReference type="NCBI Taxonomy" id="34508"/>
    <lineage>
        <taxon>Eukaryota</taxon>
        <taxon>Metazoa</taxon>
        <taxon>Ecdysozoa</taxon>
        <taxon>Nematoda</taxon>
        <taxon>Chromadorea</taxon>
        <taxon>Rhabditida</taxon>
        <taxon>Tylenchina</taxon>
        <taxon>Panagrolaimomorpha</taxon>
        <taxon>Strongyloidoidea</taxon>
        <taxon>Steinernematidae</taxon>
        <taxon>Steinernema</taxon>
    </lineage>
</organism>